<dbReference type="GO" id="GO:0016020">
    <property type="term" value="C:membrane"/>
    <property type="evidence" value="ECO:0007669"/>
    <property type="project" value="UniProtKB-SubCell"/>
</dbReference>
<reference evidence="10" key="1">
    <citation type="journal article" date="2017" name="bioRxiv">
        <title>Comparative analysis of the genomes of Stylophora pistillata and Acropora digitifera provides evidence for extensive differences between species of corals.</title>
        <authorList>
            <person name="Voolstra C.R."/>
            <person name="Li Y."/>
            <person name="Liew Y.J."/>
            <person name="Baumgarten S."/>
            <person name="Zoccola D."/>
            <person name="Flot J.-F."/>
            <person name="Tambutte S."/>
            <person name="Allemand D."/>
            <person name="Aranda M."/>
        </authorList>
    </citation>
    <scope>NUCLEOTIDE SEQUENCE [LARGE SCALE GENOMIC DNA]</scope>
</reference>
<dbReference type="InterPro" id="IPR021863">
    <property type="entry name" value="FAS_N"/>
</dbReference>
<proteinExistence type="inferred from homology"/>
<dbReference type="Proteomes" id="UP000225706">
    <property type="component" value="Unassembled WGS sequence"/>
</dbReference>
<dbReference type="InterPro" id="IPR005804">
    <property type="entry name" value="FA_desaturase_dom"/>
</dbReference>
<protein>
    <submittedName>
        <fullName evidence="9">Omega-6 fatty acid desaturase, endoplasmic reticulum isozyme 1</fullName>
    </submittedName>
</protein>
<evidence type="ECO:0000259" key="8">
    <source>
        <dbReference type="Pfam" id="PF11960"/>
    </source>
</evidence>
<evidence type="ECO:0000256" key="2">
    <source>
        <dbReference type="ARBA" id="ARBA00005189"/>
    </source>
</evidence>
<name>A0A2B4SAL4_STYPI</name>
<dbReference type="CDD" id="cd03507">
    <property type="entry name" value="Delta12-FADS-like"/>
    <property type="match status" value="1"/>
</dbReference>
<dbReference type="GO" id="GO:0016717">
    <property type="term" value="F:oxidoreductase activity, acting on paired donors, with oxidation of a pair of donors resulting in the reduction of molecular oxygen to two molecules of water"/>
    <property type="evidence" value="ECO:0007669"/>
    <property type="project" value="InterPro"/>
</dbReference>
<dbReference type="AlphaFoldDB" id="A0A2B4SAL4"/>
<feature type="domain" description="Fatty acid desaturase N-terminal" evidence="8">
    <location>
        <begin position="13"/>
        <end position="55"/>
    </location>
</feature>
<dbReference type="STRING" id="50429.A0A2B4SAL4"/>
<comment type="pathway">
    <text evidence="2">Lipid metabolism.</text>
</comment>
<feature type="transmembrane region" description="Helical" evidence="6">
    <location>
        <begin position="74"/>
        <end position="94"/>
    </location>
</feature>
<evidence type="ECO:0000256" key="6">
    <source>
        <dbReference type="SAM" id="Phobius"/>
    </source>
</evidence>
<evidence type="ECO:0000256" key="5">
    <source>
        <dbReference type="ARBA" id="ARBA00023136"/>
    </source>
</evidence>
<dbReference type="Pfam" id="PF00487">
    <property type="entry name" value="FA_desaturase"/>
    <property type="match status" value="1"/>
</dbReference>
<dbReference type="InterPro" id="IPR012171">
    <property type="entry name" value="Fatty_acid_desaturase"/>
</dbReference>
<dbReference type="OrthoDB" id="1461976at2759"/>
<feature type="transmembrane region" description="Helical" evidence="6">
    <location>
        <begin position="241"/>
        <end position="259"/>
    </location>
</feature>
<dbReference type="Pfam" id="PF11960">
    <property type="entry name" value="DUF3474"/>
    <property type="match status" value="1"/>
</dbReference>
<keyword evidence="4" id="KW-0560">Oxidoreductase</keyword>
<dbReference type="GO" id="GO:0006629">
    <property type="term" value="P:lipid metabolic process"/>
    <property type="evidence" value="ECO:0007669"/>
    <property type="project" value="InterPro"/>
</dbReference>
<evidence type="ECO:0000259" key="7">
    <source>
        <dbReference type="Pfam" id="PF00487"/>
    </source>
</evidence>
<dbReference type="PANTHER" id="PTHR32100">
    <property type="entry name" value="OMEGA-6 FATTY ACID DESATURASE, CHLOROPLASTIC"/>
    <property type="match status" value="1"/>
</dbReference>
<accession>A0A2B4SAL4</accession>
<evidence type="ECO:0000256" key="3">
    <source>
        <dbReference type="ARBA" id="ARBA00009295"/>
    </source>
</evidence>
<evidence type="ECO:0000256" key="1">
    <source>
        <dbReference type="ARBA" id="ARBA00004370"/>
    </source>
</evidence>
<evidence type="ECO:0000256" key="4">
    <source>
        <dbReference type="ARBA" id="ARBA00023002"/>
    </source>
</evidence>
<comment type="caution">
    <text evidence="9">The sequence shown here is derived from an EMBL/GenBank/DDBJ whole genome shotgun (WGS) entry which is preliminary data.</text>
</comment>
<feature type="transmembrane region" description="Helical" evidence="6">
    <location>
        <begin position="42"/>
        <end position="62"/>
    </location>
</feature>
<comment type="subcellular location">
    <subcellularLocation>
        <location evidence="1">Membrane</location>
    </subcellularLocation>
</comment>
<sequence length="367" mass="42748">MPQSFVTLKKEPRPTHDPPFTLKDLKAAIPSHCFERSTLKSFAYVVWDLTIAWSLYLSTGYFNHPYLPSWASYILWPLYWVFQGCVCTGIWVLAHECGHYSFSDSKAVCDYTGLVLHSALLVPYHSWRISHAKHHRSTNDMDRDEVFVPSTKEELSKDGLAALSPTWNLLSLLKMSLFGWPGYLMFHVAGRKYHTHTDHFNPKSPIFSDKDYEDIVISDIALVVWIGFLGCLAYVNSPLWLLKVYIIPYLIVNFWLVFITDLQHSDAAVPHYRGQQWNWLKGALCTVDRNYGILNHVFHHIGDTHIAHHLFSHIPHYHAVEATRHLKKVMGEFYYKDETPIFKAMWLTGRYCRYVENSGDILWFKHD</sequence>
<evidence type="ECO:0000313" key="10">
    <source>
        <dbReference type="Proteomes" id="UP000225706"/>
    </source>
</evidence>
<gene>
    <name evidence="9" type="primary">FAD2-1</name>
    <name evidence="9" type="ORF">AWC38_SpisGene9275</name>
</gene>
<feature type="domain" description="Fatty acid desaturase" evidence="7">
    <location>
        <begin position="75"/>
        <end position="334"/>
    </location>
</feature>
<keyword evidence="6" id="KW-0812">Transmembrane</keyword>
<keyword evidence="5 6" id="KW-0472">Membrane</keyword>
<comment type="similarity">
    <text evidence="3">Belongs to the fatty acid desaturase type 1 family.</text>
</comment>
<feature type="transmembrane region" description="Helical" evidence="6">
    <location>
        <begin position="215"/>
        <end position="235"/>
    </location>
</feature>
<dbReference type="EMBL" id="LSMT01000135">
    <property type="protein sequence ID" value="PFX26073.1"/>
    <property type="molecule type" value="Genomic_DNA"/>
</dbReference>
<organism evidence="9 10">
    <name type="scientific">Stylophora pistillata</name>
    <name type="common">Smooth cauliflower coral</name>
    <dbReference type="NCBI Taxonomy" id="50429"/>
    <lineage>
        <taxon>Eukaryota</taxon>
        <taxon>Metazoa</taxon>
        <taxon>Cnidaria</taxon>
        <taxon>Anthozoa</taxon>
        <taxon>Hexacorallia</taxon>
        <taxon>Scleractinia</taxon>
        <taxon>Astrocoeniina</taxon>
        <taxon>Pocilloporidae</taxon>
        <taxon>Stylophora</taxon>
    </lineage>
</organism>
<evidence type="ECO:0000313" key="9">
    <source>
        <dbReference type="EMBL" id="PFX26073.1"/>
    </source>
</evidence>
<keyword evidence="6" id="KW-1133">Transmembrane helix</keyword>
<keyword evidence="10" id="KW-1185">Reference proteome</keyword>